<organism evidence="1 2">
    <name type="scientific">Rotaria sordida</name>
    <dbReference type="NCBI Taxonomy" id="392033"/>
    <lineage>
        <taxon>Eukaryota</taxon>
        <taxon>Metazoa</taxon>
        <taxon>Spiralia</taxon>
        <taxon>Gnathifera</taxon>
        <taxon>Rotifera</taxon>
        <taxon>Eurotatoria</taxon>
        <taxon>Bdelloidea</taxon>
        <taxon>Philodinida</taxon>
        <taxon>Philodinidae</taxon>
        <taxon>Rotaria</taxon>
    </lineage>
</organism>
<accession>A0A815V8S6</accession>
<reference evidence="1" key="1">
    <citation type="submission" date="2021-02" db="EMBL/GenBank/DDBJ databases">
        <authorList>
            <person name="Nowell W R."/>
        </authorList>
    </citation>
    <scope>NUCLEOTIDE SEQUENCE</scope>
</reference>
<dbReference type="EMBL" id="CAJNOT010009837">
    <property type="protein sequence ID" value="CAF1527339.1"/>
    <property type="molecule type" value="Genomic_DNA"/>
</dbReference>
<evidence type="ECO:0000313" key="2">
    <source>
        <dbReference type="Proteomes" id="UP000663864"/>
    </source>
</evidence>
<protein>
    <submittedName>
        <fullName evidence="1">Uncharacterized protein</fullName>
    </submittedName>
</protein>
<comment type="caution">
    <text evidence="1">The sequence shown here is derived from an EMBL/GenBank/DDBJ whole genome shotgun (WGS) entry which is preliminary data.</text>
</comment>
<feature type="non-terminal residue" evidence="1">
    <location>
        <position position="1"/>
    </location>
</feature>
<dbReference type="AlphaFoldDB" id="A0A815V8S6"/>
<gene>
    <name evidence="1" type="ORF">ZHD862_LOCUS38608</name>
</gene>
<sequence length="92" mass="11098">VFIKLFQDKLNLYSIYITIEKRSIFYLDTVSIQCSAYEYLLEKLNQLKIHFPLLIIEEINTNLKSIKQCTTMYKRTKELVLWHIYHSGRYSS</sequence>
<proteinExistence type="predicted"/>
<name>A0A815V8S6_9BILA</name>
<evidence type="ECO:0000313" key="1">
    <source>
        <dbReference type="EMBL" id="CAF1527339.1"/>
    </source>
</evidence>
<dbReference type="Proteomes" id="UP000663864">
    <property type="component" value="Unassembled WGS sequence"/>
</dbReference>